<evidence type="ECO:0000313" key="3">
    <source>
        <dbReference type="EMBL" id="MBB3131723.1"/>
    </source>
</evidence>
<dbReference type="Pfam" id="PF00534">
    <property type="entry name" value="Glycos_transf_1"/>
    <property type="match status" value="1"/>
</dbReference>
<dbReference type="Proteomes" id="UP000517523">
    <property type="component" value="Unassembled WGS sequence"/>
</dbReference>
<feature type="domain" description="Glycosyltransferase subfamily 4-like N-terminal" evidence="2">
    <location>
        <begin position="14"/>
        <end position="209"/>
    </location>
</feature>
<dbReference type="EMBL" id="JACHXJ010000007">
    <property type="protein sequence ID" value="MBB3131723.1"/>
    <property type="molecule type" value="Genomic_DNA"/>
</dbReference>
<dbReference type="SUPFAM" id="SSF53756">
    <property type="entry name" value="UDP-Glycosyltransferase/glycogen phosphorylase"/>
    <property type="match status" value="1"/>
</dbReference>
<evidence type="ECO:0000259" key="2">
    <source>
        <dbReference type="Pfam" id="PF13439"/>
    </source>
</evidence>
<evidence type="ECO:0000259" key="1">
    <source>
        <dbReference type="Pfam" id="PF00534"/>
    </source>
</evidence>
<dbReference type="InterPro" id="IPR001296">
    <property type="entry name" value="Glyco_trans_1"/>
</dbReference>
<dbReference type="PANTHER" id="PTHR45947">
    <property type="entry name" value="SULFOQUINOVOSYL TRANSFERASE SQD2"/>
    <property type="match status" value="1"/>
</dbReference>
<dbReference type="CDD" id="cd03801">
    <property type="entry name" value="GT4_PimA-like"/>
    <property type="match status" value="1"/>
</dbReference>
<dbReference type="InterPro" id="IPR050194">
    <property type="entry name" value="Glycosyltransferase_grp1"/>
</dbReference>
<accession>A0A839TYZ1</accession>
<dbReference type="PANTHER" id="PTHR45947:SF3">
    <property type="entry name" value="SULFOQUINOVOSYL TRANSFERASE SQD2"/>
    <property type="match status" value="1"/>
</dbReference>
<evidence type="ECO:0000313" key="4">
    <source>
        <dbReference type="Proteomes" id="UP000517523"/>
    </source>
</evidence>
<dbReference type="Gene3D" id="3.40.50.2000">
    <property type="entry name" value="Glycogen Phosphorylase B"/>
    <property type="match status" value="2"/>
</dbReference>
<proteinExistence type="predicted"/>
<dbReference type="GO" id="GO:0016757">
    <property type="term" value="F:glycosyltransferase activity"/>
    <property type="evidence" value="ECO:0007669"/>
    <property type="project" value="InterPro"/>
</dbReference>
<dbReference type="AlphaFoldDB" id="A0A839TYZ1"/>
<reference evidence="3 4" key="1">
    <citation type="submission" date="2020-08" db="EMBL/GenBank/DDBJ databases">
        <title>Genomic Encyclopedia of Type Strains, Phase III (KMG-III): the genomes of soil and plant-associated and newly described type strains.</title>
        <authorList>
            <person name="Whitman W."/>
        </authorList>
    </citation>
    <scope>NUCLEOTIDE SEQUENCE [LARGE SCALE GENOMIC DNA]</scope>
    <source>
        <strain evidence="3 4">CECT 5831</strain>
    </source>
</reference>
<dbReference type="Pfam" id="PF13439">
    <property type="entry name" value="Glyco_transf_4"/>
    <property type="match status" value="1"/>
</dbReference>
<dbReference type="RefSeq" id="WP_183586953.1">
    <property type="nucleotide sequence ID" value="NZ_JACHXJ010000007.1"/>
</dbReference>
<protein>
    <submittedName>
        <fullName evidence="3">Glycosyltransferase involved in cell wall biosynthesis</fullName>
    </submittedName>
</protein>
<feature type="domain" description="Glycosyl transferase family 1" evidence="1">
    <location>
        <begin position="224"/>
        <end position="380"/>
    </location>
</feature>
<gene>
    <name evidence="3" type="ORF">FHS19_006446</name>
</gene>
<keyword evidence="3" id="KW-0808">Transferase</keyword>
<organism evidence="3 4">
    <name type="scientific">Paenibacillus rhizosphaerae</name>
    <dbReference type="NCBI Taxonomy" id="297318"/>
    <lineage>
        <taxon>Bacteria</taxon>
        <taxon>Bacillati</taxon>
        <taxon>Bacillota</taxon>
        <taxon>Bacilli</taxon>
        <taxon>Bacillales</taxon>
        <taxon>Paenibacillaceae</taxon>
        <taxon>Paenibacillus</taxon>
    </lineage>
</organism>
<name>A0A839TYZ1_9BACL</name>
<comment type="caution">
    <text evidence="3">The sequence shown here is derived from an EMBL/GenBank/DDBJ whole genome shotgun (WGS) entry which is preliminary data.</text>
</comment>
<sequence>MKILLATFWGIPHVGGVWKYMTQIQQRLEAIGHQVDLMGTTIDEAGFCIHNRGRVISKEKLRPFLDAKLAAPYAPQMHSHPLIRYYEENRYMMELSAAYMGLNQYDIIHTQDIFTGRALSRVKPAHVPLVAQVHGSVSGELHSHFRLHPHLGIGENSPAWRYCKTIEYYGATAGDVTITSTQWQKNELMHDFGIPEHRITVFQYGLDTADFWYKAQAGTTMHRPPGKKMIIFPARLSFVKGVDVLISALGMLKYMRNDWECWIVGDGEKREELERQANGLALQGLVHFLGVRHDIPALLMQSDIFVHSCIQDNQPFSVMEAQHAGLPACVSNAGGLPEMVEHGVTGLVSPVRDPVTLAQHLELLLRNDEFRLQLGRNAAAWAAGHWSLDLMIDRLLNLYTHVMNH</sequence>
<dbReference type="InterPro" id="IPR028098">
    <property type="entry name" value="Glyco_trans_4-like_N"/>
</dbReference>